<accession>A0A1R1PH40</accession>
<feature type="domain" description="MRH" evidence="8">
    <location>
        <begin position="485"/>
        <end position="587"/>
    </location>
</feature>
<dbReference type="OrthoDB" id="28322at2759"/>
<feature type="coiled-coil region" evidence="5">
    <location>
        <begin position="392"/>
        <end position="469"/>
    </location>
</feature>
<feature type="region of interest" description="Disordered" evidence="6">
    <location>
        <begin position="588"/>
        <end position="634"/>
    </location>
</feature>
<dbReference type="PROSITE" id="PS51914">
    <property type="entry name" value="MRH"/>
    <property type="match status" value="1"/>
</dbReference>
<keyword evidence="4" id="KW-1015">Disulfide bond</keyword>
<organism evidence="9 10">
    <name type="scientific">Zancudomyces culisetae</name>
    <name type="common">Gut fungus</name>
    <name type="synonym">Smittium culisetae</name>
    <dbReference type="NCBI Taxonomy" id="1213189"/>
    <lineage>
        <taxon>Eukaryota</taxon>
        <taxon>Fungi</taxon>
        <taxon>Fungi incertae sedis</taxon>
        <taxon>Zoopagomycota</taxon>
        <taxon>Kickxellomycotina</taxon>
        <taxon>Harpellomycetes</taxon>
        <taxon>Harpellales</taxon>
        <taxon>Legeriomycetaceae</taxon>
        <taxon>Zancudomyces</taxon>
    </lineage>
</organism>
<feature type="region of interest" description="Disordered" evidence="6">
    <location>
        <begin position="274"/>
        <end position="322"/>
    </location>
</feature>
<comment type="caution">
    <text evidence="9">The sequence shown here is derived from an EMBL/GenBank/DDBJ whole genome shotgun (WGS) entry which is preliminary data.</text>
</comment>
<evidence type="ECO:0000256" key="5">
    <source>
        <dbReference type="SAM" id="Coils"/>
    </source>
</evidence>
<dbReference type="InterPro" id="IPR009011">
    <property type="entry name" value="Man6P_isomerase_rcpt-bd_dom_sf"/>
</dbReference>
<feature type="compositionally biased region" description="Acidic residues" evidence="6">
    <location>
        <begin position="605"/>
        <end position="618"/>
    </location>
</feature>
<dbReference type="PANTHER" id="PTHR12630">
    <property type="entry name" value="N-LINKED OLIGOSACCHARIDE PROCESSING"/>
    <property type="match status" value="1"/>
</dbReference>
<dbReference type="GO" id="GO:0006491">
    <property type="term" value="P:N-glycan processing"/>
    <property type="evidence" value="ECO:0007669"/>
    <property type="project" value="TreeGrafter"/>
</dbReference>
<feature type="compositionally biased region" description="Low complexity" evidence="6">
    <location>
        <begin position="591"/>
        <end position="604"/>
    </location>
</feature>
<keyword evidence="5" id="KW-0175">Coiled coil</keyword>
<evidence type="ECO:0000313" key="9">
    <source>
        <dbReference type="EMBL" id="OMH80233.1"/>
    </source>
</evidence>
<evidence type="ECO:0000256" key="6">
    <source>
        <dbReference type="SAM" id="MobiDB-lite"/>
    </source>
</evidence>
<evidence type="ECO:0000256" key="1">
    <source>
        <dbReference type="ARBA" id="ARBA00022387"/>
    </source>
</evidence>
<sequence length="634" mass="72543">MRFKISCLSLVLVFAVGSITGKVEGEIKQIRGANPKDAERYVADKDGKFSCFDGKKKIPIAWVNDDYCDCEDGSDEPGTSAYARQVNDGVCEEECCDGSDEWSGLVRCENRCLELAKRDVEKELQKQETEKVGGAVKAQLVDKAKVLIVEKGIEVEKLEAEKQEAEKKFEENQKKKEELEKVENKIIEENKEKGRVRKLELSKRHIKAAVKLRRDSNEELKEAKGRVMELMKIMRDIEQNRNKEFNDEAVKAAVDGFEEFLRYNYDSKKQLEEYENQQKQENKEDKEKDKDKDGKEEEGKEAKKESNGSVNEQGQEEEEAGDDDFEAVFRQARNTQHDAERTKANFVKLTEILGKLEAEYNRNYHDLVVKGGTGEYVSLIEKYRARDSKKYSQKHTEEHKKLEEECQKADEEMRQIDFEMRAENVAGDINEEDPVAKVLKELEDVRKEHSTINDQVKRLSSDIENLKKTLKAELGPENILIAVEGECVTTNEPIGEYNYEICFLGSATQSSTTSGSRVHLGEFGNISVPESGKMVLKYTGGTHCWNGPERSLSLSVECGVENKLMSVTEPEKCTYHAILLSPIACPYLPSQPQEQQPQEQQPQEQEQEQEQENQEQEYQEQPQHTELPPHKDEL</sequence>
<keyword evidence="2 7" id="KW-0732">Signal</keyword>
<feature type="coiled-coil region" evidence="5">
    <location>
        <begin position="110"/>
        <end position="240"/>
    </location>
</feature>
<proteinExistence type="predicted"/>
<dbReference type="Gene3D" id="2.70.130.10">
    <property type="entry name" value="Mannose-6-phosphate receptor binding domain"/>
    <property type="match status" value="1"/>
</dbReference>
<protein>
    <recommendedName>
        <fullName evidence="1">Glucosidase 2 subunit beta</fullName>
    </recommendedName>
</protein>
<dbReference type="Pfam" id="PF13015">
    <property type="entry name" value="PRKCSH_1"/>
    <property type="match status" value="1"/>
</dbReference>
<evidence type="ECO:0000256" key="2">
    <source>
        <dbReference type="ARBA" id="ARBA00022729"/>
    </source>
</evidence>
<dbReference type="CDD" id="cd00112">
    <property type="entry name" value="LDLa"/>
    <property type="match status" value="1"/>
</dbReference>
<dbReference type="Proteomes" id="UP000188320">
    <property type="component" value="Unassembled WGS sequence"/>
</dbReference>
<name>A0A1R1PH40_ZANCU</name>
<dbReference type="InterPro" id="IPR044865">
    <property type="entry name" value="MRH_dom"/>
</dbReference>
<gene>
    <name evidence="9" type="ORF">AX774_g6335</name>
</gene>
<dbReference type="Gene3D" id="4.10.400.10">
    <property type="entry name" value="Low-density Lipoprotein Receptor"/>
    <property type="match status" value="1"/>
</dbReference>
<dbReference type="InterPro" id="IPR036607">
    <property type="entry name" value="PRKCSH"/>
</dbReference>
<dbReference type="InterPro" id="IPR039794">
    <property type="entry name" value="Gtb1-like"/>
</dbReference>
<dbReference type="InterPro" id="IPR036055">
    <property type="entry name" value="LDL_receptor-like_sf"/>
</dbReference>
<feature type="chain" id="PRO_5013203986" description="Glucosidase 2 subunit beta" evidence="7">
    <location>
        <begin position="26"/>
        <end position="634"/>
    </location>
</feature>
<keyword evidence="3" id="KW-0256">Endoplasmic reticulum</keyword>
<evidence type="ECO:0000313" key="10">
    <source>
        <dbReference type="Proteomes" id="UP000188320"/>
    </source>
</evidence>
<feature type="compositionally biased region" description="Basic and acidic residues" evidence="6">
    <location>
        <begin position="274"/>
        <end position="306"/>
    </location>
</feature>
<reference evidence="10" key="1">
    <citation type="submission" date="2017-01" db="EMBL/GenBank/DDBJ databases">
        <authorList>
            <person name="Wang Y."/>
            <person name="White M."/>
            <person name="Kvist S."/>
            <person name="Moncalvo J.-M."/>
        </authorList>
    </citation>
    <scope>NUCLEOTIDE SEQUENCE [LARGE SCALE GENOMIC DNA]</scope>
    <source>
        <strain evidence="10">COL-18-3</strain>
    </source>
</reference>
<evidence type="ECO:0000256" key="4">
    <source>
        <dbReference type="ARBA" id="ARBA00023157"/>
    </source>
</evidence>
<evidence type="ECO:0000256" key="3">
    <source>
        <dbReference type="ARBA" id="ARBA00022824"/>
    </source>
</evidence>
<feature type="signal peptide" evidence="7">
    <location>
        <begin position="1"/>
        <end position="25"/>
    </location>
</feature>
<dbReference type="InterPro" id="IPR002172">
    <property type="entry name" value="LDrepeatLR_classA_rpt"/>
</dbReference>
<dbReference type="GO" id="GO:0017177">
    <property type="term" value="C:glucosidase II complex"/>
    <property type="evidence" value="ECO:0007669"/>
    <property type="project" value="TreeGrafter"/>
</dbReference>
<dbReference type="Pfam" id="PF12999">
    <property type="entry name" value="PRKCSH-like"/>
    <property type="match status" value="1"/>
</dbReference>
<dbReference type="EMBL" id="LSSK01001254">
    <property type="protein sequence ID" value="OMH80233.1"/>
    <property type="molecule type" value="Genomic_DNA"/>
</dbReference>
<dbReference type="PANTHER" id="PTHR12630:SF1">
    <property type="entry name" value="GLUCOSIDASE 2 SUBUNIT BETA"/>
    <property type="match status" value="1"/>
</dbReference>
<dbReference type="AlphaFoldDB" id="A0A1R1PH40"/>
<dbReference type="SUPFAM" id="SSF50911">
    <property type="entry name" value="Mannose 6-phosphate receptor domain"/>
    <property type="match status" value="1"/>
</dbReference>
<dbReference type="SUPFAM" id="SSF57424">
    <property type="entry name" value="LDL receptor-like module"/>
    <property type="match status" value="1"/>
</dbReference>
<dbReference type="InterPro" id="IPR028146">
    <property type="entry name" value="PRKCSH_N"/>
</dbReference>
<evidence type="ECO:0000256" key="7">
    <source>
        <dbReference type="SAM" id="SignalP"/>
    </source>
</evidence>
<evidence type="ECO:0000259" key="8">
    <source>
        <dbReference type="PROSITE" id="PS51914"/>
    </source>
</evidence>
<keyword evidence="10" id="KW-1185">Reference proteome</keyword>